<organism evidence="1 2">
    <name type="scientific">Ameca splendens</name>
    <dbReference type="NCBI Taxonomy" id="208324"/>
    <lineage>
        <taxon>Eukaryota</taxon>
        <taxon>Metazoa</taxon>
        <taxon>Chordata</taxon>
        <taxon>Craniata</taxon>
        <taxon>Vertebrata</taxon>
        <taxon>Euteleostomi</taxon>
        <taxon>Actinopterygii</taxon>
        <taxon>Neopterygii</taxon>
        <taxon>Teleostei</taxon>
        <taxon>Neoteleostei</taxon>
        <taxon>Acanthomorphata</taxon>
        <taxon>Ovalentaria</taxon>
        <taxon>Atherinomorphae</taxon>
        <taxon>Cyprinodontiformes</taxon>
        <taxon>Goodeidae</taxon>
        <taxon>Ameca</taxon>
    </lineage>
</organism>
<evidence type="ECO:0000313" key="1">
    <source>
        <dbReference type="EMBL" id="MEQ2284279.1"/>
    </source>
</evidence>
<proteinExistence type="predicted"/>
<gene>
    <name evidence="1" type="ORF">AMECASPLE_019930</name>
</gene>
<dbReference type="EMBL" id="JAHRIP010011040">
    <property type="protein sequence ID" value="MEQ2284279.1"/>
    <property type="molecule type" value="Genomic_DNA"/>
</dbReference>
<name>A0ABV0XS37_9TELE</name>
<sequence length="114" mass="13090">MLTAISSRRILPMLHSEAISGEIEERGQVYLSSLWPSLEEPVKAGNLSDIRPEDSYPDRRPSDAIQAQVKTRRGFISKETSFLLVYSSRRPWFILFFPVWTTEEKLTMLSLTDA</sequence>
<reference evidence="1 2" key="1">
    <citation type="submission" date="2021-06" db="EMBL/GenBank/DDBJ databases">
        <authorList>
            <person name="Palmer J.M."/>
        </authorList>
    </citation>
    <scope>NUCLEOTIDE SEQUENCE [LARGE SCALE GENOMIC DNA]</scope>
    <source>
        <strain evidence="1 2">AS_MEX2019</strain>
        <tissue evidence="1">Muscle</tissue>
    </source>
</reference>
<keyword evidence="2" id="KW-1185">Reference proteome</keyword>
<evidence type="ECO:0000313" key="2">
    <source>
        <dbReference type="Proteomes" id="UP001469553"/>
    </source>
</evidence>
<comment type="caution">
    <text evidence="1">The sequence shown here is derived from an EMBL/GenBank/DDBJ whole genome shotgun (WGS) entry which is preliminary data.</text>
</comment>
<dbReference type="Proteomes" id="UP001469553">
    <property type="component" value="Unassembled WGS sequence"/>
</dbReference>
<protein>
    <submittedName>
        <fullName evidence="1">Uncharacterized protein</fullName>
    </submittedName>
</protein>
<accession>A0ABV0XS37</accession>